<feature type="compositionally biased region" description="Basic residues" evidence="1">
    <location>
        <begin position="1489"/>
        <end position="1502"/>
    </location>
</feature>
<feature type="compositionally biased region" description="Polar residues" evidence="1">
    <location>
        <begin position="1127"/>
        <end position="1141"/>
    </location>
</feature>
<accession>A0AAE1L5F9</accession>
<feature type="region of interest" description="Disordered" evidence="1">
    <location>
        <begin position="1778"/>
        <end position="1803"/>
    </location>
</feature>
<feature type="compositionally biased region" description="Polar residues" evidence="1">
    <location>
        <begin position="152"/>
        <end position="178"/>
    </location>
</feature>
<feature type="compositionally biased region" description="Basic and acidic residues" evidence="1">
    <location>
        <begin position="1087"/>
        <end position="1124"/>
    </location>
</feature>
<feature type="region of interest" description="Disordered" evidence="1">
    <location>
        <begin position="1863"/>
        <end position="1905"/>
    </location>
</feature>
<dbReference type="Proteomes" id="UP001219518">
    <property type="component" value="Unassembled WGS sequence"/>
</dbReference>
<feature type="compositionally biased region" description="Basic and acidic residues" evidence="1">
    <location>
        <begin position="869"/>
        <end position="882"/>
    </location>
</feature>
<feature type="compositionally biased region" description="Basic and acidic residues" evidence="1">
    <location>
        <begin position="1574"/>
        <end position="1592"/>
    </location>
</feature>
<feature type="compositionally biased region" description="Basic residues" evidence="1">
    <location>
        <begin position="989"/>
        <end position="1006"/>
    </location>
</feature>
<feature type="compositionally biased region" description="Basic residues" evidence="1">
    <location>
        <begin position="2186"/>
        <end position="2198"/>
    </location>
</feature>
<feature type="compositionally biased region" description="Polar residues" evidence="1">
    <location>
        <begin position="843"/>
        <end position="858"/>
    </location>
</feature>
<comment type="caution">
    <text evidence="2">The sequence shown here is derived from an EMBL/GenBank/DDBJ whole genome shotgun (WGS) entry which is preliminary data.</text>
</comment>
<sequence>MEALLPSEIARLVLGYLEEEKCGEAAKCFLNTSPHLAEIRHISQKGKKYPTKVNGFSLKDVLDEYCMVHTIVQESVSSMSEQPNGTMIECLRSLVRACQPVQVHINLHPHQGQNASLNKSENPDLSSSSTRSKSRKPNSHGQILEGGEPVPDQQTTFLPNLPDSSSNQSLHAVASQPSHLIQQTPYTSAQGAQNIQIEQTSNTNMLGNPMELQIQGNSGLLSQSKQSSHPETNEASHQDTFQSSNIDSFQEPAPLLTPGQLTSQPLVHVSSVTQSSVTQVTSSEYTAQSSENNSMPSIVSETEHRDYSKTAEPARSYTVTKCFGSNIVILENDHEVHQPFLPSSAITSTNVSQADEAARGSRLKLPSPYKTKLPQGEQLAETALRTGMVTNIVEKLGGAMKTRDDKQELGEGCNFSDEAVQSVLKQIMEEPCFEQFHLELLQFDQSGSYSSSDDSQKLFSVPGERRKQFRKKNTGSESCTPSKVLSGKFLNTGYNFLTDRVTPAKTIVEGDTLTPFSKLLKSITSPSSENYLDPTQFAALIDIPGSAAKSKDQNLPVVPEVSNLVPLSQPSSNTDGTYTMVQAQPPALNYVVCHSNQQFSQYVNETGVNTLSTDEVQIVSPLVLPKVPMTRLPPPNDSCASKKQQAPKQKKKPSKPRVSKGARQPAVQTEPAVNEKAVEEKDTVTLYAAGGKDLSSTVSYSSSADMPILVSDEVAQTQPVDAVASDGHSTDSVTEKAPDELKETLNQADILAQPEIIQQPETEAQPERAEPEKVDITQKDDNFIKDDGLQSVNSSVNRNTPAFTGPRRPFVKRTSLSTPRRRESYVRALDFSTPTKENDQSLRRANTSPKNMSMNALSPRTAGKSGKPSVRESLFKAPDDGSQRTSKAKTHLFKSPDYIMSLSSGFKNPSAVTSTPCETNPGSNDCVVPLPSEAWDKVGGVGLILDANISPVKRKEPSCKKTLKSWDSDLRSLLSGSDLPPPPPPVPERKRKCALPAGKKKGLKKSKPMEKEEDTKADENSPNSTQDIANQSDSDMAKLIENNIMNSSSEATSPVKQTGISGVQTLPSPPKPECADNVSEMEVDEPEINHNRNEEKNEDVTPVSKIDDTSKPLNDLRADNKDLIAVDSSNPPARELISSQGEAVAEDSTLNGKIKTPVIDSKTVSIADKNCLSQVTWKESFSFDTPVKDCLANIVPQTPRLVDPSTASGEDTPRTKIIKALPFPFVQSAGTPIPTVPPTPTIHATPSVSPNGPAYFQPVSSSPISRTHPTARGQSDNLESILIQECSRMEASGIRQVPKKPVLCEVVINSSGGDSEESHSTDVKVQAVNLPGLTECDGQPECARLRCYQRKTKTFDPIVCETFPGLLSNAKSRAPTSGDDTDECLIISPKIYSSEQETCNVSSEGESHLQTRLPPFSEMEIVKSDSPSRPTSHVFSNIDGKIEEALNVLHGIPKKSSKMTPQKSEAITPLAPHRKSLSRKSIVTPIKTKTVRTKLPSSKKKYVMNDSVERTTDDESSGSSSSDDSSSDSDSNNSSSSSSDESSHDTNISLRQKIKCPSESDTITATTSKCHTSGIDKENSLNCPPKEEQDDRPVGAMVNVVSSSNAETVQNNCEENVLDQRQEVMDNIEQSSPNADKGGNDFHGSKEDATTARKDEAIASENEISVLKPSELTADENRTLEPLTLGESPKDFVAESNNSKESPKQTCENFKVNVDLKSVIETKDMGSCGKLEKSQNTLLTSMSSVQSELIEKRLRTIAQLKGAFGKKDTKKKGCSLSCNSGKPEVSAPNPSLDSKKVQARSKEPVTKDIAICKEVPKKRRSKSEADGEVCHVEPKDSIFQERIASDSPEGCTDDKEFTLHLSEDEKEETECDSNVAEVPGPHLPHEVTKINPVTTSNPASSSTHKVSLESKLQEVSLNTPKQTAKFVSKKVSSKAADDAIKALLEKGFNCVLPSLPTKKIGKIDPHVNKEVHQKKPVDLNVSKGVCHKKPVNSNVSKEVSLRKPADSNVSKDVSQRRSGKSIDSDSPKPSESTLFEMMSRKCNENPTIVDKNADSSDEEMSETINTSITSYTREVTVKYRGLGPKKPRIDVFPTRSMHIEMEDTSISLSLSCFFPLYNNKSKVGGNGVEIERSRHRLDSSRTDTQVYTINQKYVHCQDSRDNRGALRDSRSGDRVPSRHRRDDSRSRKHQSPPRRQRHSRDYSADRSHYRDQHGHHKSHERIKSMTKVDPSSHHRIHLSTRGAEPLKSSTKELRKDVEDGEIFSSDSELGAVTSSKRVRTSSQKIKQSVRENMAVKESATMRKKSNPGKSSSPTKENSSARVVKQHGIFYPPVGDERKSSGVRASISRKDHDLPESDETNDIDLDDDSNFPVLGDDNNDESDPKETEQNSSKESNSSGGMVLRRAPPRSVNAHKAVSTKTGTPTRSSKRKLSTSLDNVSEDSCQSSFSVVNAEGKQKDSPRRTKKRMSISTGKATMKKNENENVADCSEIIKNLNVDAFLSKIHG</sequence>
<evidence type="ECO:0000313" key="2">
    <source>
        <dbReference type="EMBL" id="KAK3907671.1"/>
    </source>
</evidence>
<feature type="region of interest" description="Disordered" evidence="1">
    <location>
        <begin position="2156"/>
        <end position="2252"/>
    </location>
</feature>
<keyword evidence="3" id="KW-1185">Reference proteome</keyword>
<feature type="compositionally biased region" description="Polar residues" evidence="1">
    <location>
        <begin position="2388"/>
        <end position="2398"/>
    </location>
</feature>
<feature type="region of interest" description="Disordered" evidence="1">
    <location>
        <begin position="1986"/>
        <end position="2060"/>
    </location>
</feature>
<feature type="compositionally biased region" description="Basic and acidic residues" evidence="1">
    <location>
        <begin position="2156"/>
        <end position="2185"/>
    </location>
</feature>
<organism evidence="2 3">
    <name type="scientific">Frankliniella fusca</name>
    <dbReference type="NCBI Taxonomy" id="407009"/>
    <lineage>
        <taxon>Eukaryota</taxon>
        <taxon>Metazoa</taxon>
        <taxon>Ecdysozoa</taxon>
        <taxon>Arthropoda</taxon>
        <taxon>Hexapoda</taxon>
        <taxon>Insecta</taxon>
        <taxon>Pterygota</taxon>
        <taxon>Neoptera</taxon>
        <taxon>Paraneoptera</taxon>
        <taxon>Thysanoptera</taxon>
        <taxon>Terebrantia</taxon>
        <taxon>Thripoidea</taxon>
        <taxon>Thripidae</taxon>
        <taxon>Frankliniella</taxon>
    </lineage>
</organism>
<feature type="compositionally biased region" description="Basic and acidic residues" evidence="1">
    <location>
        <begin position="1007"/>
        <end position="1019"/>
    </location>
</feature>
<feature type="region of interest" description="Disordered" evidence="1">
    <location>
        <begin position="1625"/>
        <end position="1705"/>
    </location>
</feature>
<feature type="compositionally biased region" description="Low complexity" evidence="1">
    <location>
        <begin position="1517"/>
        <end position="1540"/>
    </location>
</feature>
<feature type="compositionally biased region" description="Basic and acidic residues" evidence="1">
    <location>
        <begin position="1638"/>
        <end position="1657"/>
    </location>
</feature>
<protein>
    <submittedName>
        <fullName evidence="2">Protein NPAT</fullName>
    </submittedName>
</protein>
<feature type="region of interest" description="Disordered" evidence="1">
    <location>
        <begin position="972"/>
        <end position="1148"/>
    </location>
</feature>
<feature type="compositionally biased region" description="Polar residues" evidence="1">
    <location>
        <begin position="2274"/>
        <end position="2286"/>
    </location>
</feature>
<feature type="compositionally biased region" description="Basic and acidic residues" evidence="1">
    <location>
        <begin position="765"/>
        <end position="788"/>
    </location>
</feature>
<feature type="compositionally biased region" description="Polar residues" evidence="1">
    <location>
        <begin position="1695"/>
        <end position="1705"/>
    </location>
</feature>
<feature type="region of interest" description="Disordered" evidence="1">
    <location>
        <begin position="219"/>
        <end position="241"/>
    </location>
</feature>
<name>A0AAE1L5F9_9NEOP</name>
<proteinExistence type="predicted"/>
<feature type="region of interest" description="Disordered" evidence="1">
    <location>
        <begin position="755"/>
        <end position="888"/>
    </location>
</feature>
<feature type="compositionally biased region" description="Basic and acidic residues" evidence="1">
    <location>
        <begin position="2199"/>
        <end position="2212"/>
    </location>
</feature>
<evidence type="ECO:0000313" key="3">
    <source>
        <dbReference type="Proteomes" id="UP001219518"/>
    </source>
</evidence>
<reference evidence="2" key="2">
    <citation type="journal article" date="2023" name="BMC Genomics">
        <title>Pest status, molecular evolution, and epigenetic factors derived from the genome assembly of Frankliniella fusca, a thysanopteran phytovirus vector.</title>
        <authorList>
            <person name="Catto M.A."/>
            <person name="Labadie P.E."/>
            <person name="Jacobson A.L."/>
            <person name="Kennedy G.G."/>
            <person name="Srinivasan R."/>
            <person name="Hunt B.G."/>
        </authorList>
    </citation>
    <scope>NUCLEOTIDE SEQUENCE</scope>
    <source>
        <strain evidence="2">PL_HMW_Pooled</strain>
    </source>
</reference>
<feature type="compositionally biased region" description="Polar residues" evidence="1">
    <location>
        <begin position="2432"/>
        <end position="2449"/>
    </location>
</feature>
<dbReference type="EMBL" id="JAHWGI010000014">
    <property type="protein sequence ID" value="KAK3907671.1"/>
    <property type="molecule type" value="Genomic_DNA"/>
</dbReference>
<feature type="region of interest" description="Disordered" evidence="1">
    <location>
        <begin position="109"/>
        <end position="178"/>
    </location>
</feature>
<feature type="compositionally biased region" description="Polar residues" evidence="1">
    <location>
        <begin position="790"/>
        <end position="802"/>
    </location>
</feature>
<evidence type="ECO:0000256" key="1">
    <source>
        <dbReference type="SAM" id="MobiDB-lite"/>
    </source>
</evidence>
<feature type="compositionally biased region" description="Polar residues" evidence="1">
    <location>
        <begin position="1020"/>
        <end position="1034"/>
    </location>
</feature>
<feature type="compositionally biased region" description="Polar residues" evidence="1">
    <location>
        <begin position="2307"/>
        <end position="2320"/>
    </location>
</feature>
<feature type="region of interest" description="Disordered" evidence="1">
    <location>
        <begin position="2274"/>
        <end position="2477"/>
    </location>
</feature>
<feature type="compositionally biased region" description="Basic and acidic residues" evidence="1">
    <location>
        <begin position="1793"/>
        <end position="1803"/>
    </location>
</feature>
<feature type="region of interest" description="Disordered" evidence="1">
    <location>
        <begin position="722"/>
        <end position="741"/>
    </location>
</feature>
<feature type="compositionally biased region" description="Polar residues" evidence="1">
    <location>
        <begin position="111"/>
        <end position="125"/>
    </location>
</feature>
<feature type="compositionally biased region" description="Polar residues" evidence="1">
    <location>
        <begin position="284"/>
        <end position="300"/>
    </location>
</feature>
<feature type="compositionally biased region" description="Polar residues" evidence="1">
    <location>
        <begin position="1891"/>
        <end position="1905"/>
    </location>
</feature>
<feature type="region of interest" description="Disordered" evidence="1">
    <location>
        <begin position="627"/>
        <end position="676"/>
    </location>
</feature>
<feature type="compositionally biased region" description="Basic residues" evidence="1">
    <location>
        <begin position="648"/>
        <end position="660"/>
    </location>
</feature>
<feature type="region of interest" description="Disordered" evidence="1">
    <location>
        <begin position="282"/>
        <end position="311"/>
    </location>
</feature>
<feature type="compositionally biased region" description="Polar residues" evidence="1">
    <location>
        <begin position="1043"/>
        <end position="1066"/>
    </location>
</feature>
<gene>
    <name evidence="2" type="ORF">KUF71_018307</name>
</gene>
<feature type="compositionally biased region" description="Acidic residues" evidence="1">
    <location>
        <begin position="2355"/>
        <end position="2368"/>
    </location>
</feature>
<feature type="compositionally biased region" description="Polar residues" evidence="1">
    <location>
        <begin position="219"/>
        <end position="230"/>
    </location>
</feature>
<reference evidence="2" key="1">
    <citation type="submission" date="2021-07" db="EMBL/GenBank/DDBJ databases">
        <authorList>
            <person name="Catto M.A."/>
            <person name="Jacobson A."/>
            <person name="Kennedy G."/>
            <person name="Labadie P."/>
            <person name="Hunt B.G."/>
            <person name="Srinivasan R."/>
        </authorList>
    </citation>
    <scope>NUCLEOTIDE SEQUENCE</scope>
    <source>
        <strain evidence="2">PL_HMW_Pooled</strain>
        <tissue evidence="2">Head</tissue>
    </source>
</reference>
<feature type="region of interest" description="Disordered" evidence="1">
    <location>
        <begin position="1454"/>
        <end position="1592"/>
    </location>
</feature>
<feature type="region of interest" description="Disordered" evidence="1">
    <location>
        <begin position="447"/>
        <end position="478"/>
    </location>
</feature>
<feature type="compositionally biased region" description="Polar residues" evidence="1">
    <location>
        <begin position="1559"/>
        <end position="1571"/>
    </location>
</feature>